<name>A0ABQ7H1N2_DUNSA</name>
<evidence type="ECO:0000313" key="2">
    <source>
        <dbReference type="EMBL" id="KAF5840750.1"/>
    </source>
</evidence>
<evidence type="ECO:0000313" key="3">
    <source>
        <dbReference type="Proteomes" id="UP000815325"/>
    </source>
</evidence>
<feature type="compositionally biased region" description="Gly residues" evidence="1">
    <location>
        <begin position="305"/>
        <end position="314"/>
    </location>
</feature>
<sequence length="314" mass="33949">RSTPARKRSRSGGQSRSNAASKQARVQGGKRSARSGSSHGEEDEEDEEEDEDEEEEEEEEEEDEDDKERQGRSPPDQAETMTPRPSAHHHDEQRQQQRRWGRQKERPDSSQAFEGQGKSRRRAKPAVMRIESESTQSLQGVGEGASGDQQSTRSSPEKHIEHDTGRNNRGDARMRKGSAQRLPLPAQGSLREPTAHAPPPSHPPTHSSSAAASTSALAAWFHAHYSLLAKAETLSLLSGSSIQGNHETGALPVGFAFDPQARQVVSSRPAPHLPHPPSPSSAPALASKPRSTPPSMTKQAYQAAGAGGICEGKE</sequence>
<reference evidence="2" key="1">
    <citation type="submission" date="2017-08" db="EMBL/GenBank/DDBJ databases">
        <authorList>
            <person name="Polle J.E."/>
            <person name="Barry K."/>
            <person name="Cushman J."/>
            <person name="Schmutz J."/>
            <person name="Tran D."/>
            <person name="Hathwaick L.T."/>
            <person name="Yim W.C."/>
            <person name="Jenkins J."/>
            <person name="Mckie-Krisberg Z.M."/>
            <person name="Prochnik S."/>
            <person name="Lindquist E."/>
            <person name="Dockter R.B."/>
            <person name="Adam C."/>
            <person name="Molina H."/>
            <person name="Bunkerborg J."/>
            <person name="Jin E."/>
            <person name="Buchheim M."/>
            <person name="Magnuson J."/>
        </authorList>
    </citation>
    <scope>NUCLEOTIDE SEQUENCE</scope>
    <source>
        <strain evidence="2">CCAP 19/18</strain>
    </source>
</reference>
<feature type="compositionally biased region" description="Basic residues" evidence="1">
    <location>
        <begin position="1"/>
        <end position="10"/>
    </location>
</feature>
<accession>A0ABQ7H1N2</accession>
<proteinExistence type="predicted"/>
<organism evidence="2 3">
    <name type="scientific">Dunaliella salina</name>
    <name type="common">Green alga</name>
    <name type="synonym">Protococcus salinus</name>
    <dbReference type="NCBI Taxonomy" id="3046"/>
    <lineage>
        <taxon>Eukaryota</taxon>
        <taxon>Viridiplantae</taxon>
        <taxon>Chlorophyta</taxon>
        <taxon>core chlorophytes</taxon>
        <taxon>Chlorophyceae</taxon>
        <taxon>CS clade</taxon>
        <taxon>Chlamydomonadales</taxon>
        <taxon>Dunaliellaceae</taxon>
        <taxon>Dunaliella</taxon>
    </lineage>
</organism>
<feature type="compositionally biased region" description="Acidic residues" evidence="1">
    <location>
        <begin position="41"/>
        <end position="66"/>
    </location>
</feature>
<dbReference type="EMBL" id="MU069504">
    <property type="protein sequence ID" value="KAF5840750.1"/>
    <property type="molecule type" value="Genomic_DNA"/>
</dbReference>
<feature type="compositionally biased region" description="Low complexity" evidence="1">
    <location>
        <begin position="204"/>
        <end position="213"/>
    </location>
</feature>
<dbReference type="Proteomes" id="UP000815325">
    <property type="component" value="Unassembled WGS sequence"/>
</dbReference>
<feature type="compositionally biased region" description="Low complexity" evidence="1">
    <location>
        <begin position="281"/>
        <end position="290"/>
    </location>
</feature>
<protein>
    <submittedName>
        <fullName evidence="2">Uncharacterized protein</fullName>
    </submittedName>
</protein>
<comment type="caution">
    <text evidence="2">The sequence shown here is derived from an EMBL/GenBank/DDBJ whole genome shotgun (WGS) entry which is preliminary data.</text>
</comment>
<feature type="compositionally biased region" description="Pro residues" evidence="1">
    <location>
        <begin position="271"/>
        <end position="280"/>
    </location>
</feature>
<feature type="non-terminal residue" evidence="2">
    <location>
        <position position="314"/>
    </location>
</feature>
<feature type="non-terminal residue" evidence="2">
    <location>
        <position position="1"/>
    </location>
</feature>
<feature type="region of interest" description="Disordered" evidence="1">
    <location>
        <begin position="264"/>
        <end position="314"/>
    </location>
</feature>
<keyword evidence="3" id="KW-1185">Reference proteome</keyword>
<evidence type="ECO:0000256" key="1">
    <source>
        <dbReference type="SAM" id="MobiDB-lite"/>
    </source>
</evidence>
<feature type="region of interest" description="Disordered" evidence="1">
    <location>
        <begin position="1"/>
        <end position="213"/>
    </location>
</feature>
<feature type="compositionally biased region" description="Basic and acidic residues" evidence="1">
    <location>
        <begin position="155"/>
        <end position="174"/>
    </location>
</feature>
<gene>
    <name evidence="2" type="ORF">DUNSADRAFT_15608</name>
</gene>